<organism evidence="2 3">
    <name type="scientific">Panaeolus cyanescens</name>
    <dbReference type="NCBI Taxonomy" id="181874"/>
    <lineage>
        <taxon>Eukaryota</taxon>
        <taxon>Fungi</taxon>
        <taxon>Dikarya</taxon>
        <taxon>Basidiomycota</taxon>
        <taxon>Agaricomycotina</taxon>
        <taxon>Agaricomycetes</taxon>
        <taxon>Agaricomycetidae</taxon>
        <taxon>Agaricales</taxon>
        <taxon>Agaricineae</taxon>
        <taxon>Galeropsidaceae</taxon>
        <taxon>Panaeolus</taxon>
    </lineage>
</organism>
<evidence type="ECO:0000256" key="1">
    <source>
        <dbReference type="SAM" id="SignalP"/>
    </source>
</evidence>
<dbReference type="AlphaFoldDB" id="A0A409YKV1"/>
<dbReference type="OrthoDB" id="2316279at2759"/>
<evidence type="ECO:0000313" key="2">
    <source>
        <dbReference type="EMBL" id="PPR03709.1"/>
    </source>
</evidence>
<dbReference type="InParanoid" id="A0A409YKV1"/>
<comment type="caution">
    <text evidence="2">The sequence shown here is derived from an EMBL/GenBank/DDBJ whole genome shotgun (WGS) entry which is preliminary data.</text>
</comment>
<gene>
    <name evidence="2" type="ORF">CVT24_007397</name>
</gene>
<name>A0A409YKV1_9AGAR</name>
<dbReference type="EMBL" id="NHTK01001032">
    <property type="protein sequence ID" value="PPR03709.1"/>
    <property type="molecule type" value="Genomic_DNA"/>
</dbReference>
<protein>
    <submittedName>
        <fullName evidence="2">Uncharacterized protein</fullName>
    </submittedName>
</protein>
<dbReference type="Proteomes" id="UP000284842">
    <property type="component" value="Unassembled WGS sequence"/>
</dbReference>
<accession>A0A409YKV1</accession>
<feature type="signal peptide" evidence="1">
    <location>
        <begin position="1"/>
        <end position="18"/>
    </location>
</feature>
<evidence type="ECO:0000313" key="3">
    <source>
        <dbReference type="Proteomes" id="UP000284842"/>
    </source>
</evidence>
<proteinExistence type="predicted"/>
<keyword evidence="3" id="KW-1185">Reference proteome</keyword>
<sequence>MKFTATIAVIAATTSANAFTIAAWSNTGYTGTQFQTTGTGTYHLGFLAKSYKWISSGGDGCCIKFCNGSRETGYRCPAYSNTNVASANQFNKVVTGCGSTVLNC</sequence>
<keyword evidence="1" id="KW-0732">Signal</keyword>
<reference evidence="2 3" key="1">
    <citation type="journal article" date="2018" name="Evol. Lett.">
        <title>Horizontal gene cluster transfer increased hallucinogenic mushroom diversity.</title>
        <authorList>
            <person name="Reynolds H.T."/>
            <person name="Vijayakumar V."/>
            <person name="Gluck-Thaler E."/>
            <person name="Korotkin H.B."/>
            <person name="Matheny P.B."/>
            <person name="Slot J.C."/>
        </authorList>
    </citation>
    <scope>NUCLEOTIDE SEQUENCE [LARGE SCALE GENOMIC DNA]</scope>
    <source>
        <strain evidence="2 3">2629</strain>
    </source>
</reference>
<dbReference type="STRING" id="181874.A0A409YKV1"/>
<feature type="chain" id="PRO_5019482722" evidence="1">
    <location>
        <begin position="19"/>
        <end position="104"/>
    </location>
</feature>